<reference evidence="2" key="1">
    <citation type="submission" date="2019-04" db="EMBL/GenBank/DDBJ databases">
        <title>Evolution of Biomass-Degrading Anaerobic Consortia Revealed by Metagenomics.</title>
        <authorList>
            <person name="Peng X."/>
        </authorList>
    </citation>
    <scope>NUCLEOTIDE SEQUENCE</scope>
    <source>
        <strain evidence="2">SIG551</strain>
    </source>
</reference>
<dbReference type="RefSeq" id="WP_326840120.1">
    <property type="nucleotide sequence ID" value="NZ_JBKWRC010000001.1"/>
</dbReference>
<dbReference type="AlphaFoldDB" id="A0A928KQZ4"/>
<evidence type="ECO:0000313" key="3">
    <source>
        <dbReference type="Proteomes" id="UP000754750"/>
    </source>
</evidence>
<dbReference type="NCBIfam" id="NF033484">
    <property type="entry name" value="Stp1_PP2C_phos"/>
    <property type="match status" value="1"/>
</dbReference>
<dbReference type="Gene3D" id="3.60.40.10">
    <property type="entry name" value="PPM-type phosphatase domain"/>
    <property type="match status" value="1"/>
</dbReference>
<dbReference type="GO" id="GO:0004722">
    <property type="term" value="F:protein serine/threonine phosphatase activity"/>
    <property type="evidence" value="ECO:0007669"/>
    <property type="project" value="InterPro"/>
</dbReference>
<dbReference type="PANTHER" id="PTHR13832:SF860">
    <property type="entry name" value="PROTEIN PHOSPHATASE PHPP"/>
    <property type="match status" value="1"/>
</dbReference>
<comment type="caution">
    <text evidence="2">The sequence shown here is derived from an EMBL/GenBank/DDBJ whole genome shotgun (WGS) entry which is preliminary data.</text>
</comment>
<dbReference type="PANTHER" id="PTHR13832">
    <property type="entry name" value="PROTEIN PHOSPHATASE 2C"/>
    <property type="match status" value="1"/>
</dbReference>
<name>A0A928KQZ4_9FIRM</name>
<dbReference type="Proteomes" id="UP000754750">
    <property type="component" value="Unassembled WGS sequence"/>
</dbReference>
<dbReference type="SMART" id="SM00331">
    <property type="entry name" value="PP2C_SIG"/>
    <property type="match status" value="1"/>
</dbReference>
<feature type="domain" description="PPM-type phosphatase" evidence="1">
    <location>
        <begin position="3"/>
        <end position="243"/>
    </location>
</feature>
<organism evidence="2 3">
    <name type="scientific">Faecalispora sporosphaeroides</name>
    <dbReference type="NCBI Taxonomy" id="1549"/>
    <lineage>
        <taxon>Bacteria</taxon>
        <taxon>Bacillati</taxon>
        <taxon>Bacillota</taxon>
        <taxon>Clostridia</taxon>
        <taxon>Eubacteriales</taxon>
        <taxon>Oscillospiraceae</taxon>
        <taxon>Faecalispora</taxon>
    </lineage>
</organism>
<evidence type="ECO:0000259" key="1">
    <source>
        <dbReference type="PROSITE" id="PS51746"/>
    </source>
</evidence>
<dbReference type="InterPro" id="IPR015655">
    <property type="entry name" value="PP2C"/>
</dbReference>
<dbReference type="SMART" id="SM00332">
    <property type="entry name" value="PP2Cc"/>
    <property type="match status" value="1"/>
</dbReference>
<accession>A0A928KQZ4</accession>
<dbReference type="EMBL" id="SVNY01000002">
    <property type="protein sequence ID" value="MBE6832955.1"/>
    <property type="molecule type" value="Genomic_DNA"/>
</dbReference>
<protein>
    <submittedName>
        <fullName evidence="2">Stp1/IreP family PP2C-type Ser/Thr phosphatase</fullName>
    </submittedName>
</protein>
<proteinExistence type="predicted"/>
<gene>
    <name evidence="2" type="ORF">E7512_05140</name>
</gene>
<dbReference type="CDD" id="cd00143">
    <property type="entry name" value="PP2Cc"/>
    <property type="match status" value="1"/>
</dbReference>
<dbReference type="InterPro" id="IPR001932">
    <property type="entry name" value="PPM-type_phosphatase-like_dom"/>
</dbReference>
<evidence type="ECO:0000313" key="2">
    <source>
        <dbReference type="EMBL" id="MBE6832955.1"/>
    </source>
</evidence>
<dbReference type="InterPro" id="IPR036457">
    <property type="entry name" value="PPM-type-like_dom_sf"/>
</dbReference>
<dbReference type="SUPFAM" id="SSF81606">
    <property type="entry name" value="PP2C-like"/>
    <property type="match status" value="1"/>
</dbReference>
<dbReference type="PROSITE" id="PS51746">
    <property type="entry name" value="PPM_2"/>
    <property type="match status" value="1"/>
</dbReference>
<dbReference type="Pfam" id="PF13672">
    <property type="entry name" value="PP2C_2"/>
    <property type="match status" value="1"/>
</dbReference>
<sequence length="243" mass="26236">MKLFSKTDVGLVRQSNEDACAGELYAQDRAWAVVCDGMGGAAGGNIASSLAVQKIADTMTAEALNQTDEVHLKELMAQAVGEANTAVYHLAKEQEELRGMGTTVVLAVVREQRIHIVHAGDSRAYLILSDGTLRQITVDHSIVQELLDKGDLTEQQAQTHPQKNIITRALGVLPVVDVDYMEESFPQGARLLLCTDGLSNYVGTQQISQLSKELDAKDFCDQLIESANRAGGGDNITVVIIEN</sequence>